<dbReference type="PANTHER" id="PTHR16305">
    <property type="entry name" value="TESTICULAR SOLUBLE ADENYLYL CYCLASE"/>
    <property type="match status" value="1"/>
</dbReference>
<dbReference type="PROSITE" id="PS50125">
    <property type="entry name" value="GUANYLATE_CYCLASE_2"/>
    <property type="match status" value="1"/>
</dbReference>
<dbReference type="InterPro" id="IPR027417">
    <property type="entry name" value="P-loop_NTPase"/>
</dbReference>
<dbReference type="EMBL" id="JAZHRV010000001">
    <property type="protein sequence ID" value="MEH2553157.1"/>
    <property type="molecule type" value="Genomic_DNA"/>
</dbReference>
<comment type="similarity">
    <text evidence="1">Belongs to the AfsR/DnrI/RedD regulatory family.</text>
</comment>
<dbReference type="Gene3D" id="1.10.10.10">
    <property type="entry name" value="Winged helix-like DNA-binding domain superfamily/Winged helix DNA-binding domain"/>
    <property type="match status" value="1"/>
</dbReference>
<dbReference type="InterPro" id="IPR041664">
    <property type="entry name" value="AAA_16"/>
</dbReference>
<dbReference type="Pfam" id="PF00211">
    <property type="entry name" value="Guanylate_cyc"/>
    <property type="match status" value="1"/>
</dbReference>
<keyword evidence="4" id="KW-0238">DNA-binding</keyword>
<evidence type="ECO:0000259" key="6">
    <source>
        <dbReference type="PROSITE" id="PS50125"/>
    </source>
</evidence>
<keyword evidence="3" id="KW-0067">ATP-binding</keyword>
<dbReference type="Pfam" id="PF13191">
    <property type="entry name" value="AAA_16"/>
    <property type="match status" value="1"/>
</dbReference>
<evidence type="ECO:0000256" key="5">
    <source>
        <dbReference type="SAM" id="MobiDB-lite"/>
    </source>
</evidence>
<evidence type="ECO:0000313" key="8">
    <source>
        <dbReference type="Proteomes" id="UP001364224"/>
    </source>
</evidence>
<name>A0ABU8B3Q2_9BRAD</name>
<dbReference type="SMART" id="SM01043">
    <property type="entry name" value="BTAD"/>
    <property type="match status" value="1"/>
</dbReference>
<feature type="domain" description="Guanylate cyclase" evidence="6">
    <location>
        <begin position="317"/>
        <end position="446"/>
    </location>
</feature>
<protein>
    <submittedName>
        <fullName evidence="7">ATPase/class 3 adenylate cyclase/DNA-binding SARP family transcriptional activator</fullName>
    </submittedName>
</protein>
<dbReference type="InterPro" id="IPR001054">
    <property type="entry name" value="A/G_cyclase"/>
</dbReference>
<organism evidence="7 8">
    <name type="scientific">Bradyrhizobium algeriense</name>
    <dbReference type="NCBI Taxonomy" id="634784"/>
    <lineage>
        <taxon>Bacteria</taxon>
        <taxon>Pseudomonadati</taxon>
        <taxon>Pseudomonadota</taxon>
        <taxon>Alphaproteobacteria</taxon>
        <taxon>Hyphomicrobiales</taxon>
        <taxon>Nitrobacteraceae</taxon>
        <taxon>Bradyrhizobium</taxon>
    </lineage>
</organism>
<keyword evidence="8" id="KW-1185">Reference proteome</keyword>
<dbReference type="InterPro" id="IPR029787">
    <property type="entry name" value="Nucleotide_cyclase"/>
</dbReference>
<dbReference type="SUPFAM" id="SSF46894">
    <property type="entry name" value="C-terminal effector domain of the bipartite response regulators"/>
    <property type="match status" value="1"/>
</dbReference>
<dbReference type="Gene3D" id="1.25.40.10">
    <property type="entry name" value="Tetratricopeptide repeat domain"/>
    <property type="match status" value="3"/>
</dbReference>
<dbReference type="Proteomes" id="UP001364224">
    <property type="component" value="Unassembled WGS sequence"/>
</dbReference>
<dbReference type="CDD" id="cd07302">
    <property type="entry name" value="CHD"/>
    <property type="match status" value="1"/>
</dbReference>
<proteinExistence type="inferred from homology"/>
<sequence>MQIPRAPMDGVLFPRFGLSLLGGFELTGPDGVVDLPSKKLAGLLAYLACNAPRPQSREKLSALLWGSRFDAQARQNLRQALFRLRKVLGEDALESDGEVVSLNAAAVRCDVSQFEALVRDGSRDALSAAADLYRGRLIDDVSVGEEGWNEWLTGERERLLDLALGAMMGLGEQDLAAGRAEQALKAGQRAIALNNMREDAHRLMVRALAATGRKAEALKHYQDLVALLKRELNTEPDAATRSLAAELRATEPPGRSSAEREIAKPTLPQPDRSSIVALPFGNMRRDHENADNPAADGDEASSAVAVGSGSPERRQLTIMVCNMVGSMPLSARLDPEDMHDLIAAFHKSVADIVSRFDGFVAQYLGDGVLVYFGYPAAGENDAEQAMRAGLAILDTIGTLKASPGVTVQVSVGIATGLVVIGERSGTGDTQQCVAIGEAPNVAAQLQAAAAPGEVVIAASTHRLAGRMFDCRALAAIDVKGLPQPVEAWQVRGETAGVSRFEVRRAGALTPLVGRQEEIELLLRRWDQAKLGEGRVVLLTGEPGIGKSRIAESLLAAREGEPHARIRYFCSPYHVQSPLYPFIAQLERAAGFEPGSSASVKLDKLEALLKPTTKNVLRDVGLIAELLGVPADERYPALAISPQQKREMTLTALLDQLDGAAARGPVMIVFEDAHWIDPTSQDLLDRMVARAASLPLLLIVTVRPELQPTWVGQPHVTMLPLSRLGRRDSAGIVGGVTKGKALPAAVVEQVLAHTDGVPLFIEELTNTLLESGLLRETTDRYVLDGPLPELAIPTTLQASLVARLDRLGSGKDVALIGSAIGREFSHELIGAVASLSPEDLDAALERLTVSGLISRRGTPPIATYAFKHALVQDAAYTTMLKSRRRQLHASIANVLVERFPALAETLPEIVAHHFTEAGLATEAIGHWFKAGQRATERSADQEAVRHLERGLALLRTLPESEDRDRHELDFQITLGTPLVAVSGYSSPEVGAASERAILLSEKLDDVGHLFAALYAQFSYCNTTGNTYKALEFAERCRTLGIRQGDRAMQLMAHRGTGIVLYQLGKFGLARKELEQSLALYDPKRDRFLAARYLTDPFASASALLASIAWISGFPDRAAKMQIQALSYAAELNHVNTIGFVHFLAGAALEQLFGNVAAVLTHTQTLSALATEHGVLAWRSSGIIFEGWALSLTSGPESGISLMQKGIADVDAKNLTFLVPLFTSLLAQVRGRAGDFQSALALCIDARERSQRSEQYIWEAELHRNEGEVRRAAGHSLTDVEECFGKALDVSRAQGARMFELRAATSLARLWHDQGRHVEARDLLAPVYGWFTEGFDTVDLEDAKALLAQLRA</sequence>
<comment type="caution">
    <text evidence="7">The sequence shown here is derived from an EMBL/GenBank/DDBJ whole genome shotgun (WGS) entry which is preliminary data.</text>
</comment>
<dbReference type="SMART" id="SM00044">
    <property type="entry name" value="CYCc"/>
    <property type="match status" value="1"/>
</dbReference>
<dbReference type="PANTHER" id="PTHR16305:SF28">
    <property type="entry name" value="GUANYLATE CYCLASE DOMAIN-CONTAINING PROTEIN"/>
    <property type="match status" value="1"/>
</dbReference>
<dbReference type="SUPFAM" id="SSF52540">
    <property type="entry name" value="P-loop containing nucleoside triphosphate hydrolases"/>
    <property type="match status" value="1"/>
</dbReference>
<evidence type="ECO:0000256" key="4">
    <source>
        <dbReference type="ARBA" id="ARBA00023125"/>
    </source>
</evidence>
<dbReference type="InterPro" id="IPR001867">
    <property type="entry name" value="OmpR/PhoB-type_DNA-bd"/>
</dbReference>
<dbReference type="SUPFAM" id="SSF55073">
    <property type="entry name" value="Nucleotide cyclase"/>
    <property type="match status" value="1"/>
</dbReference>
<feature type="compositionally biased region" description="Low complexity" evidence="5">
    <location>
        <begin position="300"/>
        <end position="310"/>
    </location>
</feature>
<evidence type="ECO:0000313" key="7">
    <source>
        <dbReference type="EMBL" id="MEH2553157.1"/>
    </source>
</evidence>
<evidence type="ECO:0000256" key="3">
    <source>
        <dbReference type="ARBA" id="ARBA00022840"/>
    </source>
</evidence>
<dbReference type="InterPro" id="IPR011990">
    <property type="entry name" value="TPR-like_helical_dom_sf"/>
</dbReference>
<dbReference type="InterPro" id="IPR036388">
    <property type="entry name" value="WH-like_DNA-bd_sf"/>
</dbReference>
<gene>
    <name evidence="7" type="ORF">V1286_000686</name>
</gene>
<dbReference type="SUPFAM" id="SSF48452">
    <property type="entry name" value="TPR-like"/>
    <property type="match status" value="3"/>
</dbReference>
<reference evidence="7 8" key="1">
    <citation type="submission" date="2024-02" db="EMBL/GenBank/DDBJ databases">
        <title>Adaptive strategies in a cosmopolitan and abundant soil bacterium.</title>
        <authorList>
            <person name="Carini P."/>
        </authorList>
    </citation>
    <scope>NUCLEOTIDE SEQUENCE [LARGE SCALE GENOMIC DNA]</scope>
    <source>
        <strain evidence="7 8">AZCC 1608</strain>
    </source>
</reference>
<keyword evidence="2" id="KW-0547">Nucleotide-binding</keyword>
<dbReference type="InterPro" id="IPR016032">
    <property type="entry name" value="Sig_transdc_resp-reg_C-effctor"/>
</dbReference>
<dbReference type="RefSeq" id="WP_334477575.1">
    <property type="nucleotide sequence ID" value="NZ_JAZHRV010000001.1"/>
</dbReference>
<dbReference type="Gene3D" id="3.30.70.1230">
    <property type="entry name" value="Nucleotide cyclase"/>
    <property type="match status" value="1"/>
</dbReference>
<dbReference type="InterPro" id="IPR005158">
    <property type="entry name" value="BTAD"/>
</dbReference>
<dbReference type="CDD" id="cd15831">
    <property type="entry name" value="BTAD"/>
    <property type="match status" value="1"/>
</dbReference>
<accession>A0ABU8B3Q2</accession>
<evidence type="ECO:0000256" key="1">
    <source>
        <dbReference type="ARBA" id="ARBA00005820"/>
    </source>
</evidence>
<dbReference type="Gene3D" id="3.40.50.300">
    <property type="entry name" value="P-loop containing nucleotide triphosphate hydrolases"/>
    <property type="match status" value="1"/>
</dbReference>
<evidence type="ECO:0000256" key="2">
    <source>
        <dbReference type="ARBA" id="ARBA00022741"/>
    </source>
</evidence>
<feature type="region of interest" description="Disordered" evidence="5">
    <location>
        <begin position="245"/>
        <end position="310"/>
    </location>
</feature>
<dbReference type="SMART" id="SM00862">
    <property type="entry name" value="Trans_reg_C"/>
    <property type="match status" value="1"/>
</dbReference>
<dbReference type="Pfam" id="PF03704">
    <property type="entry name" value="BTAD"/>
    <property type="match status" value="1"/>
</dbReference>